<dbReference type="GO" id="GO:0032259">
    <property type="term" value="P:methylation"/>
    <property type="evidence" value="ECO:0007669"/>
    <property type="project" value="UniProtKB-KW"/>
</dbReference>
<name>A0A1Q9C099_SYMMI</name>
<dbReference type="PANTHER" id="PTHR47936:SF1">
    <property type="entry name" value="PENTATRICOPEPTIDE REPEAT-CONTAINING PROTEIN GUN1, CHLOROPLASTIC"/>
    <property type="match status" value="1"/>
</dbReference>
<dbReference type="SUPFAM" id="SSF53335">
    <property type="entry name" value="S-adenosyl-L-methionine-dependent methyltransferases"/>
    <property type="match status" value="1"/>
</dbReference>
<comment type="caution">
    <text evidence="2">The sequence shown here is derived from an EMBL/GenBank/DDBJ whole genome shotgun (WGS) entry which is preliminary data.</text>
</comment>
<organism evidence="2 3">
    <name type="scientific">Symbiodinium microadriaticum</name>
    <name type="common">Dinoflagellate</name>
    <name type="synonym">Zooxanthella microadriatica</name>
    <dbReference type="NCBI Taxonomy" id="2951"/>
    <lineage>
        <taxon>Eukaryota</taxon>
        <taxon>Sar</taxon>
        <taxon>Alveolata</taxon>
        <taxon>Dinophyceae</taxon>
        <taxon>Suessiales</taxon>
        <taxon>Symbiodiniaceae</taxon>
        <taxon>Symbiodinium</taxon>
    </lineage>
</organism>
<keyword evidence="2" id="KW-0808">Transferase</keyword>
<dbReference type="AlphaFoldDB" id="A0A1Q9C099"/>
<dbReference type="OrthoDB" id="426076at2759"/>
<reference evidence="2 3" key="1">
    <citation type="submission" date="2016-02" db="EMBL/GenBank/DDBJ databases">
        <title>Genome analysis of coral dinoflagellate symbionts highlights evolutionary adaptations to a symbiotic lifestyle.</title>
        <authorList>
            <person name="Aranda M."/>
            <person name="Li Y."/>
            <person name="Liew Y.J."/>
            <person name="Baumgarten S."/>
            <person name="Simakov O."/>
            <person name="Wilson M."/>
            <person name="Piel J."/>
            <person name="Ashoor H."/>
            <person name="Bougouffa S."/>
            <person name="Bajic V.B."/>
            <person name="Ryu T."/>
            <person name="Ravasi T."/>
            <person name="Bayer T."/>
            <person name="Micklem G."/>
            <person name="Kim H."/>
            <person name="Bhak J."/>
            <person name="Lajeunesse T.C."/>
            <person name="Voolstra C.R."/>
        </authorList>
    </citation>
    <scope>NUCLEOTIDE SEQUENCE [LARGE SCALE GENOMIC DNA]</scope>
    <source>
        <strain evidence="2 3">CCMP2467</strain>
    </source>
</reference>
<dbReference type="Proteomes" id="UP000186817">
    <property type="component" value="Unassembled WGS sequence"/>
</dbReference>
<dbReference type="PANTHER" id="PTHR47936">
    <property type="entry name" value="PPR_LONG DOMAIN-CONTAINING PROTEIN"/>
    <property type="match status" value="1"/>
</dbReference>
<gene>
    <name evidence="2" type="primary">mycE</name>
    <name evidence="2" type="ORF">AK812_SmicGene43735</name>
</gene>
<evidence type="ECO:0000313" key="2">
    <source>
        <dbReference type="EMBL" id="OLP76343.1"/>
    </source>
</evidence>
<accession>A0A1Q9C099</accession>
<sequence>MVGRTAYFVISAYVEEGRWQEALSQAAEVADSGLKGDDFTCTSAIDACRLEPQAWRLGICWLDRHEARQTLSDDQVLGEAVYNSALGAYPKTGWTQGLALTARLRQRTRRLGAATFAALVAACALHGWAQALEELRDCSGKLGDFIGLIQALGNAGPEGPSHAAALLRQLRQMRVQPHAALWGSALGTCGQKGAWDTALVLLKDLSQRTLQRDALCLASALGAAEVAGAWDHALELLLGVLPSDAGECWHEPTDLLCSTGLQACAQSSWHLAPELLRQASKAALQPSILSQNAVLSSLDSDSWPCALELFLGARSLSVTIRSSLIGSVATNLKPSSTAWELSAGLLQQAKALQVQTHFNLPALDACVPLAVLRLLNLSLTLKFRQMATLCGWCQRKRMLVMGWCQRKRMLVLAALAVAGVSGGVLWTRDTSASFQRFHACMAPYDAFLAPLHVELSSKNVAWERLPPRQVAIQSILEAEKAFASSEKLSSMLLHVIYGTFLLPFMQTHPSPRQVGLQKWLDSMVGDLHVVIHSQNHHQQTPAWTVFDSLWPRLRPGGMYFIEVFNDREARISNRLAQWIDQLLIWAPSQSSARAHPMPSGLESIYCQRQACMIRKQVCRRDLSDSGNFVAHTVYSFEQAAREMSQQTDKTTTHRYQVMFGTFLLPYLQASPQAKMLEIGLGCGMVSGTGASARLWLKLFPSLDLWEAEYEASCVDYERKVGRLDGFKTVTGDQGDAATLQEWLITTGGNFDIIIDDGSHHNKHVKASFEGLWPAVRPGGLYFLEDLQVGREAEYADGPATSEIMQSWVQQMVNPANASGRFPLPPDVESVYCQWEACVVRKAGGF</sequence>
<keyword evidence="1" id="KW-0677">Repeat</keyword>
<proteinExistence type="predicted"/>
<protein>
    <submittedName>
        <fullName evidence="2">Mycinamicin VI 2''-O-methyltransferase</fullName>
    </submittedName>
</protein>
<dbReference type="InterPro" id="IPR029063">
    <property type="entry name" value="SAM-dependent_MTases_sf"/>
</dbReference>
<dbReference type="GO" id="GO:0008168">
    <property type="term" value="F:methyltransferase activity"/>
    <property type="evidence" value="ECO:0007669"/>
    <property type="project" value="UniProtKB-KW"/>
</dbReference>
<dbReference type="InterPro" id="IPR011990">
    <property type="entry name" value="TPR-like_helical_dom_sf"/>
</dbReference>
<dbReference type="EMBL" id="LSRX01002052">
    <property type="protein sequence ID" value="OLP76343.1"/>
    <property type="molecule type" value="Genomic_DNA"/>
</dbReference>
<dbReference type="Gene3D" id="3.40.50.150">
    <property type="entry name" value="Vaccinia Virus protein VP39"/>
    <property type="match status" value="2"/>
</dbReference>
<evidence type="ECO:0000256" key="1">
    <source>
        <dbReference type="ARBA" id="ARBA00022737"/>
    </source>
</evidence>
<evidence type="ECO:0000313" key="3">
    <source>
        <dbReference type="Proteomes" id="UP000186817"/>
    </source>
</evidence>
<keyword evidence="3" id="KW-1185">Reference proteome</keyword>
<dbReference type="Gene3D" id="1.25.40.10">
    <property type="entry name" value="Tetratricopeptide repeat domain"/>
    <property type="match status" value="1"/>
</dbReference>
<keyword evidence="2" id="KW-0489">Methyltransferase</keyword>